<dbReference type="PANTHER" id="PTHR34701">
    <property type="entry name" value="TRANSCRIPTIONAL REGULATOR MRAZ"/>
    <property type="match status" value="1"/>
</dbReference>
<evidence type="ECO:0000256" key="2">
    <source>
        <dbReference type="ARBA" id="ARBA00022490"/>
    </source>
</evidence>
<keyword evidence="6 7" id="KW-0804">Transcription</keyword>
<comment type="subcellular location">
    <subcellularLocation>
        <location evidence="7">Cytoplasm</location>
        <location evidence="7">Nucleoid</location>
    </subcellularLocation>
</comment>
<proteinExistence type="inferred from homology"/>
<dbReference type="SUPFAM" id="SSF89447">
    <property type="entry name" value="AbrB/MazE/MraZ-like"/>
    <property type="match status" value="1"/>
</dbReference>
<dbReference type="InterPro" id="IPR020603">
    <property type="entry name" value="MraZ_dom"/>
</dbReference>
<evidence type="ECO:0000256" key="7">
    <source>
        <dbReference type="HAMAP-Rule" id="MF_01008"/>
    </source>
</evidence>
<name>A0A0X8XAK7_HALHR</name>
<keyword evidence="5 7" id="KW-0238">DNA-binding</keyword>
<dbReference type="GO" id="GO:0051301">
    <property type="term" value="P:cell division"/>
    <property type="evidence" value="ECO:0007669"/>
    <property type="project" value="UniProtKB-KW"/>
</dbReference>
<dbReference type="GO" id="GO:0005737">
    <property type="term" value="C:cytoplasm"/>
    <property type="evidence" value="ECO:0007669"/>
    <property type="project" value="UniProtKB-UniRule"/>
</dbReference>
<gene>
    <name evidence="7 9" type="primary">mraZ</name>
    <name evidence="9" type="ORF">HH1059_18320</name>
</gene>
<dbReference type="InterPro" id="IPR038619">
    <property type="entry name" value="MraZ_sf"/>
</dbReference>
<feature type="domain" description="SpoVT-AbrB" evidence="8">
    <location>
        <begin position="5"/>
        <end position="52"/>
    </location>
</feature>
<dbReference type="NCBIfam" id="TIGR00242">
    <property type="entry name" value="division/cell wall cluster transcriptional repressor MraZ"/>
    <property type="match status" value="1"/>
</dbReference>
<dbReference type="AlphaFoldDB" id="A0A0X8XAK7"/>
<accession>A0A0X8XAK7</accession>
<dbReference type="RefSeq" id="WP_096409871.1">
    <property type="nucleotide sequence ID" value="NZ_AP017372.2"/>
</dbReference>
<dbReference type="InterPro" id="IPR035642">
    <property type="entry name" value="MraZ_N"/>
</dbReference>
<dbReference type="OrthoDB" id="9807753at2"/>
<dbReference type="PROSITE" id="PS51740">
    <property type="entry name" value="SPOVT_ABRB"/>
    <property type="match status" value="2"/>
</dbReference>
<dbReference type="InterPro" id="IPR035644">
    <property type="entry name" value="MraZ_C"/>
</dbReference>
<dbReference type="EMBL" id="AP017372">
    <property type="protein sequence ID" value="BAU58521.1"/>
    <property type="molecule type" value="Genomic_DNA"/>
</dbReference>
<dbReference type="GO" id="GO:0009295">
    <property type="term" value="C:nucleoid"/>
    <property type="evidence" value="ECO:0007669"/>
    <property type="project" value="UniProtKB-SubCell"/>
</dbReference>
<keyword evidence="9" id="KW-0131">Cell cycle</keyword>
<organism evidence="9 10">
    <name type="scientific">Halorhodospira halochloris</name>
    <name type="common">Ectothiorhodospira halochloris</name>
    <dbReference type="NCBI Taxonomy" id="1052"/>
    <lineage>
        <taxon>Bacteria</taxon>
        <taxon>Pseudomonadati</taxon>
        <taxon>Pseudomonadota</taxon>
        <taxon>Gammaproteobacteria</taxon>
        <taxon>Chromatiales</taxon>
        <taxon>Ectothiorhodospiraceae</taxon>
        <taxon>Halorhodospira</taxon>
    </lineage>
</organism>
<evidence type="ECO:0000256" key="1">
    <source>
        <dbReference type="ARBA" id="ARBA00013860"/>
    </source>
</evidence>
<dbReference type="Proteomes" id="UP000218890">
    <property type="component" value="Chromosome"/>
</dbReference>
<evidence type="ECO:0000313" key="10">
    <source>
        <dbReference type="Proteomes" id="UP000218890"/>
    </source>
</evidence>
<dbReference type="HAMAP" id="MF_01008">
    <property type="entry name" value="MraZ"/>
    <property type="match status" value="1"/>
</dbReference>
<evidence type="ECO:0000256" key="6">
    <source>
        <dbReference type="ARBA" id="ARBA00023163"/>
    </source>
</evidence>
<evidence type="ECO:0000256" key="5">
    <source>
        <dbReference type="ARBA" id="ARBA00023125"/>
    </source>
</evidence>
<dbReference type="Pfam" id="PF02381">
    <property type="entry name" value="MraZ"/>
    <property type="match status" value="2"/>
</dbReference>
<evidence type="ECO:0000259" key="8">
    <source>
        <dbReference type="PROSITE" id="PS51740"/>
    </source>
</evidence>
<dbReference type="PANTHER" id="PTHR34701:SF1">
    <property type="entry name" value="TRANSCRIPTIONAL REGULATOR MRAZ"/>
    <property type="match status" value="1"/>
</dbReference>
<dbReference type="GO" id="GO:0000976">
    <property type="term" value="F:transcription cis-regulatory region binding"/>
    <property type="evidence" value="ECO:0007669"/>
    <property type="project" value="TreeGrafter"/>
</dbReference>
<keyword evidence="3" id="KW-0677">Repeat</keyword>
<dbReference type="KEGG" id="hhk:HH1059_18320"/>
<sequence length="152" mass="17486">MFRGVSQLNLDSKGRLVFPARFRDRLINHCDGEVVATIDYRDKCLVIYPLPEWEVIEQKLIALPDMRESTKRFKRLLIGHAQEIQVDNNGRALVPPPLRDFAGLAKKVVLIGQGNKLELWDEARWEQRRTQWLEEAAAPDAELPEDLEGLSL</sequence>
<dbReference type="InterPro" id="IPR007159">
    <property type="entry name" value="SpoVT-AbrB_dom"/>
</dbReference>
<reference evidence="9" key="1">
    <citation type="submission" date="2016-02" db="EMBL/GenBank/DDBJ databases">
        <title>Halorhodospira halochloris DSM-1059 complete genome, version 2.</title>
        <authorList>
            <person name="Tsukatani Y."/>
        </authorList>
    </citation>
    <scope>NUCLEOTIDE SEQUENCE</scope>
    <source>
        <strain evidence="9">DSM 1059</strain>
    </source>
</reference>
<keyword evidence="9" id="KW-0132">Cell division</keyword>
<dbReference type="Gene3D" id="3.40.1550.20">
    <property type="entry name" value="Transcriptional regulator MraZ domain"/>
    <property type="match status" value="1"/>
</dbReference>
<comment type="subunit">
    <text evidence="7">Forms oligomers.</text>
</comment>
<keyword evidence="2 7" id="KW-0963">Cytoplasm</keyword>
<dbReference type="CDD" id="cd16320">
    <property type="entry name" value="MraZ_N"/>
    <property type="match status" value="1"/>
</dbReference>
<evidence type="ECO:0000256" key="3">
    <source>
        <dbReference type="ARBA" id="ARBA00022737"/>
    </source>
</evidence>
<dbReference type="GO" id="GO:2000143">
    <property type="term" value="P:negative regulation of DNA-templated transcription initiation"/>
    <property type="evidence" value="ECO:0007669"/>
    <property type="project" value="TreeGrafter"/>
</dbReference>
<comment type="similarity">
    <text evidence="7">Belongs to the MraZ family.</text>
</comment>
<dbReference type="GO" id="GO:0003700">
    <property type="term" value="F:DNA-binding transcription factor activity"/>
    <property type="evidence" value="ECO:0007669"/>
    <property type="project" value="UniProtKB-UniRule"/>
</dbReference>
<evidence type="ECO:0000256" key="4">
    <source>
        <dbReference type="ARBA" id="ARBA00023015"/>
    </source>
</evidence>
<dbReference type="CDD" id="cd16321">
    <property type="entry name" value="MraZ_C"/>
    <property type="match status" value="1"/>
</dbReference>
<evidence type="ECO:0000313" key="9">
    <source>
        <dbReference type="EMBL" id="BAU58521.1"/>
    </source>
</evidence>
<protein>
    <recommendedName>
        <fullName evidence="1 7">Transcriptional regulator MraZ</fullName>
    </recommendedName>
</protein>
<dbReference type="InterPro" id="IPR037914">
    <property type="entry name" value="SpoVT-AbrB_sf"/>
</dbReference>
<keyword evidence="4 7" id="KW-0805">Transcription regulation</keyword>
<keyword evidence="10" id="KW-1185">Reference proteome</keyword>
<feature type="domain" description="SpoVT-AbrB" evidence="8">
    <location>
        <begin position="81"/>
        <end position="124"/>
    </location>
</feature>
<dbReference type="InterPro" id="IPR003444">
    <property type="entry name" value="MraZ"/>
</dbReference>